<feature type="transmembrane region" description="Helical" evidence="1">
    <location>
        <begin position="129"/>
        <end position="150"/>
    </location>
</feature>
<reference evidence="2 3" key="1">
    <citation type="submission" date="2017-07" db="EMBL/GenBank/DDBJ databases">
        <title>Isolation and whole genome analysis of endospore-forming bacteria from heroin.</title>
        <authorList>
            <person name="Kalinowski J."/>
            <person name="Ahrens B."/>
            <person name="Al-Dilaimi A."/>
            <person name="Winkler A."/>
            <person name="Wibberg D."/>
            <person name="Schleenbecker U."/>
            <person name="Ruckert C."/>
            <person name="Wolfel R."/>
            <person name="Grass G."/>
        </authorList>
    </citation>
    <scope>NUCLEOTIDE SEQUENCE [LARGE SCALE GENOMIC DNA]</scope>
    <source>
        <strain evidence="2 3">7521-2</strain>
    </source>
</reference>
<dbReference type="AlphaFoldDB" id="A0AA91YZL1"/>
<evidence type="ECO:0000256" key="1">
    <source>
        <dbReference type="SAM" id="Phobius"/>
    </source>
</evidence>
<accession>A0AA91YZL1</accession>
<feature type="transmembrane region" description="Helical" evidence="1">
    <location>
        <begin position="21"/>
        <end position="40"/>
    </location>
</feature>
<feature type="transmembrane region" description="Helical" evidence="1">
    <location>
        <begin position="98"/>
        <end position="117"/>
    </location>
</feature>
<gene>
    <name evidence="2" type="ORF">CHH57_18810</name>
</gene>
<protein>
    <submittedName>
        <fullName evidence="2">Uncharacterized protein</fullName>
    </submittedName>
</protein>
<evidence type="ECO:0000313" key="3">
    <source>
        <dbReference type="Proteomes" id="UP000216961"/>
    </source>
</evidence>
<keyword evidence="1" id="KW-0812">Transmembrane</keyword>
<feature type="transmembrane region" description="Helical" evidence="1">
    <location>
        <begin position="213"/>
        <end position="240"/>
    </location>
</feature>
<name>A0AA91YZL1_NIACI</name>
<proteinExistence type="predicted"/>
<feature type="transmembrane region" description="Helical" evidence="1">
    <location>
        <begin position="247"/>
        <end position="266"/>
    </location>
</feature>
<feature type="transmembrane region" description="Helical" evidence="1">
    <location>
        <begin position="332"/>
        <end position="353"/>
    </location>
</feature>
<dbReference type="EMBL" id="NPBQ01000114">
    <property type="protein sequence ID" value="PAD81698.1"/>
    <property type="molecule type" value="Genomic_DNA"/>
</dbReference>
<keyword evidence="1" id="KW-0472">Membrane</keyword>
<feature type="transmembrane region" description="Helical" evidence="1">
    <location>
        <begin position="74"/>
        <end position="92"/>
    </location>
</feature>
<sequence>MREGVKIKGLVVNKQKIDLPIIFILLGLFVFNSFVRQMLFPSPLPYQLNLFAFFGCLIIAYYKIYGIRLKVENIWLIFGSIILLCLLMMSEIHAGRMFSGFIKVFVGLVVPLILLYYSIRNKERTIKIVVNVFIVVSLFVVILGVVDLFYGNIIISRFYTLANDLKYTNMALSSSRLYSYLGHPLYNAELFLITFGLNYAYNDIVKKSHKGDIWIILICMVGIALTMSKSAIALYFLMLCVFYIKNIMYLIFSLMITAGAYFFGLFDTVISRFQGSLSTGRNEMWDVVKSSGEVHFHFLWGSGSDSKYSFSFISEWARAAFEYPFRLFSLEFGILFMIIIMVMTFCYPAYKILRGRKRNLVLFVIFVAVSLHVNIYNGIGTYMDSMYMFCLFGCMIMNLYKLRES</sequence>
<evidence type="ECO:0000313" key="2">
    <source>
        <dbReference type="EMBL" id="PAD81698.1"/>
    </source>
</evidence>
<feature type="transmembrane region" description="Helical" evidence="1">
    <location>
        <begin position="360"/>
        <end position="379"/>
    </location>
</feature>
<comment type="caution">
    <text evidence="2">The sequence shown here is derived from an EMBL/GenBank/DDBJ whole genome shotgun (WGS) entry which is preliminary data.</text>
</comment>
<organism evidence="2 3">
    <name type="scientific">Niallia circulans</name>
    <name type="common">Bacillus circulans</name>
    <dbReference type="NCBI Taxonomy" id="1397"/>
    <lineage>
        <taxon>Bacteria</taxon>
        <taxon>Bacillati</taxon>
        <taxon>Bacillota</taxon>
        <taxon>Bacilli</taxon>
        <taxon>Bacillales</taxon>
        <taxon>Bacillaceae</taxon>
        <taxon>Niallia</taxon>
    </lineage>
</organism>
<feature type="transmembrane region" description="Helical" evidence="1">
    <location>
        <begin position="46"/>
        <end position="62"/>
    </location>
</feature>
<dbReference type="Proteomes" id="UP000216961">
    <property type="component" value="Unassembled WGS sequence"/>
</dbReference>
<keyword evidence="1" id="KW-1133">Transmembrane helix</keyword>